<dbReference type="EMBL" id="JAVYAA010000001">
    <property type="protein sequence ID" value="MDT8975234.1"/>
    <property type="molecule type" value="Genomic_DNA"/>
</dbReference>
<name>A0AAJ2JW33_9BACL</name>
<accession>A0AAJ2JW33</accession>
<keyword evidence="2" id="KW-1185">Reference proteome</keyword>
<proteinExistence type="predicted"/>
<comment type="caution">
    <text evidence="1">The sequence shown here is derived from an EMBL/GenBank/DDBJ whole genome shotgun (WGS) entry which is preliminary data.</text>
</comment>
<organism evidence="1 2">
    <name type="scientific">Paenibacillus suaedae</name>
    <dbReference type="NCBI Taxonomy" id="3077233"/>
    <lineage>
        <taxon>Bacteria</taxon>
        <taxon>Bacillati</taxon>
        <taxon>Bacillota</taxon>
        <taxon>Bacilli</taxon>
        <taxon>Bacillales</taxon>
        <taxon>Paenibacillaceae</taxon>
        <taxon>Paenibacillus</taxon>
    </lineage>
</organism>
<dbReference type="RefSeq" id="WP_315743175.1">
    <property type="nucleotide sequence ID" value="NZ_JAVYAA010000001.1"/>
</dbReference>
<protein>
    <submittedName>
        <fullName evidence="1">Uncharacterized protein</fullName>
    </submittedName>
</protein>
<reference evidence="2" key="1">
    <citation type="submission" date="2023-09" db="EMBL/GenBank/DDBJ databases">
        <title>Paenibacillus sp. chi10 Genome sequencing and assembly.</title>
        <authorList>
            <person name="Kim I."/>
        </authorList>
    </citation>
    <scope>NUCLEOTIDE SEQUENCE [LARGE SCALE GENOMIC DNA]</scope>
    <source>
        <strain evidence="2">chi10</strain>
    </source>
</reference>
<evidence type="ECO:0000313" key="2">
    <source>
        <dbReference type="Proteomes" id="UP001250538"/>
    </source>
</evidence>
<sequence>MKQAVIELVLDLGYEIVYLNGYLIAEDYLVVIEHGIMWLYHVRQKDDGGFYVSNKAGIWLGQLKGKEAADEPELITRVIDFMRDMSFYDFLIKHHDWTMDYDFHFVEAVS</sequence>
<gene>
    <name evidence="1" type="ORF">RQP50_03130</name>
</gene>
<dbReference type="Proteomes" id="UP001250538">
    <property type="component" value="Unassembled WGS sequence"/>
</dbReference>
<dbReference type="AlphaFoldDB" id="A0AAJ2JW33"/>
<evidence type="ECO:0000313" key="1">
    <source>
        <dbReference type="EMBL" id="MDT8975234.1"/>
    </source>
</evidence>